<evidence type="ECO:0000313" key="2">
    <source>
        <dbReference type="Proteomes" id="UP001146793"/>
    </source>
</evidence>
<dbReference type="EMBL" id="JANTQA010000033">
    <property type="protein sequence ID" value="KAJ3438006.1"/>
    <property type="molecule type" value="Genomic_DNA"/>
</dbReference>
<name>A0AAV7ZA31_9EUKA</name>
<reference evidence="1" key="1">
    <citation type="submission" date="2022-08" db="EMBL/GenBank/DDBJ databases">
        <title>Novel sulphate-reducing endosymbionts in the free-living metamonad Anaeramoeba.</title>
        <authorList>
            <person name="Jerlstrom-Hultqvist J."/>
            <person name="Cepicka I."/>
            <person name="Gallot-Lavallee L."/>
            <person name="Salas-Leiva D."/>
            <person name="Curtis B.A."/>
            <person name="Zahonova K."/>
            <person name="Pipaliya S."/>
            <person name="Dacks J."/>
            <person name="Roger A.J."/>
        </authorList>
    </citation>
    <scope>NUCLEOTIDE SEQUENCE</scope>
    <source>
        <strain evidence="1">Busselton2</strain>
    </source>
</reference>
<protein>
    <submittedName>
        <fullName evidence="1">Uncharacterized protein</fullName>
    </submittedName>
</protein>
<dbReference type="Proteomes" id="UP001146793">
    <property type="component" value="Unassembled WGS sequence"/>
</dbReference>
<gene>
    <name evidence="1" type="ORF">M0812_17185</name>
</gene>
<organism evidence="1 2">
    <name type="scientific">Anaeramoeba flamelloides</name>
    <dbReference type="NCBI Taxonomy" id="1746091"/>
    <lineage>
        <taxon>Eukaryota</taxon>
        <taxon>Metamonada</taxon>
        <taxon>Anaeramoebidae</taxon>
        <taxon>Anaeramoeba</taxon>
    </lineage>
</organism>
<sequence length="261" mass="30286">MSLKPNPTLTNNERSHLIENFKNVRSIEERLKLFLVLYPQSISGVSVEYPNPKTKSPKSTNKCKLIVNKEDLEHEVRISRNLLTVLSDFTKVSRRSLERGIASFFERKFGFQNIRPYSQSSLIFGNSKPISVRKKRVIVRLLKTNQILNQSPQISPDCQKKQSTKLQRLPKQQQKISQIKKQAISNLKKNNTKPEKIFDLLPIISTTLISLKRNKRPSFPNLQARKRNFNSTHNQQFSALQMLCEIAQLQKIKKTNLNHKI</sequence>
<evidence type="ECO:0000313" key="1">
    <source>
        <dbReference type="EMBL" id="KAJ3438006.1"/>
    </source>
</evidence>
<proteinExistence type="predicted"/>
<accession>A0AAV7ZA31</accession>
<comment type="caution">
    <text evidence="1">The sequence shown here is derived from an EMBL/GenBank/DDBJ whole genome shotgun (WGS) entry which is preliminary data.</text>
</comment>
<dbReference type="AlphaFoldDB" id="A0AAV7ZA31"/>